<dbReference type="InterPro" id="IPR003439">
    <property type="entry name" value="ABC_transporter-like_ATP-bd"/>
</dbReference>
<dbReference type="Proteomes" id="UP000284296">
    <property type="component" value="Unassembled WGS sequence"/>
</dbReference>
<dbReference type="SUPFAM" id="SSF90123">
    <property type="entry name" value="ABC transporter transmembrane region"/>
    <property type="match status" value="1"/>
</dbReference>
<dbReference type="Gene3D" id="1.20.1560.10">
    <property type="entry name" value="ABC transporter type 1, transmembrane domain"/>
    <property type="match status" value="1"/>
</dbReference>
<keyword evidence="5 7" id="KW-1133">Transmembrane helix</keyword>
<dbReference type="InterPro" id="IPR003593">
    <property type="entry name" value="AAA+_ATPase"/>
</dbReference>
<accession>A0A412Q2N5</accession>
<protein>
    <submittedName>
        <fullName evidence="10">ABC transporter ATP-binding protein</fullName>
    </submittedName>
</protein>
<comment type="caution">
    <text evidence="10">The sequence shown here is derived from an EMBL/GenBank/DDBJ whole genome shotgun (WGS) entry which is preliminary data.</text>
</comment>
<evidence type="ECO:0000256" key="6">
    <source>
        <dbReference type="ARBA" id="ARBA00023136"/>
    </source>
</evidence>
<keyword evidence="4 10" id="KW-0067">ATP-binding</keyword>
<evidence type="ECO:0000256" key="7">
    <source>
        <dbReference type="SAM" id="Phobius"/>
    </source>
</evidence>
<sequence length="590" mass="67255">MTKKRISYLIVLRKVLWAVICAAPRWIILDGLAMFLSAVCYALSTVAKQQLFDAITEVVNGNLGLNMLFWVSIFVIFFQMANELLNAVCNFTWEPASRAVMGKLKKKIHAKIARIPAKAFENVEILECIKKADMGVGNCYGLYNAMATVLVFYLPYFVVIGIYMWQLEPVLLLALLLIFIPLVLNLFIREKVFSKQIDESVSVQREVDYLETELFSREKLKENRTYGTYSFFKKKYAIAQKKFCKKKWMAVKKTGIIELGLRILTLCGYAGVVYLLLFLVIDGQISIGAFAAIFSSIATFISFMSDAICNYFGNMFENMGALRNYIEFLELPEESTLNKEIYWEKEIKVNQISFSYPGTEIKALDNISFTINSGETVAIVGENGAGKSTLVRILSGILEPDEGEVLVDGANIMNFNMDSRFAFVSAVFQKFIRYQMTLRENVEISNDIEDEERMRMCLEKSEFEMGEFLFDDYDTMLSREFKGVDLSGGQWQRIALARGLYRTNHFIILDEPTAAIDPIEEGILYRKFQDLIKDKMGVIVTHRLGSARIANKIIVLDKGKVIEIGTHKELMALGGKYATLYKKQAEWYQS</sequence>
<dbReference type="Gene3D" id="3.40.50.300">
    <property type="entry name" value="P-loop containing nucleotide triphosphate hydrolases"/>
    <property type="match status" value="1"/>
</dbReference>
<dbReference type="GO" id="GO:0016887">
    <property type="term" value="F:ATP hydrolysis activity"/>
    <property type="evidence" value="ECO:0007669"/>
    <property type="project" value="InterPro"/>
</dbReference>
<name>A0A412Q2N5_9FIRM</name>
<dbReference type="PANTHER" id="PTHR43394:SF1">
    <property type="entry name" value="ATP-BINDING CASSETTE SUB-FAMILY B MEMBER 10, MITOCHONDRIAL"/>
    <property type="match status" value="1"/>
</dbReference>
<proteinExistence type="predicted"/>
<organism evidence="10 11">
    <name type="scientific">Agathobacter rectalis</name>
    <dbReference type="NCBI Taxonomy" id="39491"/>
    <lineage>
        <taxon>Bacteria</taxon>
        <taxon>Bacillati</taxon>
        <taxon>Bacillota</taxon>
        <taxon>Clostridia</taxon>
        <taxon>Lachnospirales</taxon>
        <taxon>Lachnospiraceae</taxon>
        <taxon>Agathobacter</taxon>
    </lineage>
</organism>
<evidence type="ECO:0000256" key="3">
    <source>
        <dbReference type="ARBA" id="ARBA00022741"/>
    </source>
</evidence>
<dbReference type="InterPro" id="IPR039421">
    <property type="entry name" value="Type_1_exporter"/>
</dbReference>
<feature type="domain" description="ABC transporter" evidence="8">
    <location>
        <begin position="347"/>
        <end position="583"/>
    </location>
</feature>
<dbReference type="GO" id="GO:0005886">
    <property type="term" value="C:plasma membrane"/>
    <property type="evidence" value="ECO:0007669"/>
    <property type="project" value="UniProtKB-SubCell"/>
</dbReference>
<feature type="transmembrane region" description="Helical" evidence="7">
    <location>
        <begin position="15"/>
        <end position="44"/>
    </location>
</feature>
<evidence type="ECO:0000256" key="5">
    <source>
        <dbReference type="ARBA" id="ARBA00022989"/>
    </source>
</evidence>
<dbReference type="PROSITE" id="PS00211">
    <property type="entry name" value="ABC_TRANSPORTER_1"/>
    <property type="match status" value="1"/>
</dbReference>
<dbReference type="PROSITE" id="PS50893">
    <property type="entry name" value="ABC_TRANSPORTER_2"/>
    <property type="match status" value="1"/>
</dbReference>
<keyword evidence="6 7" id="KW-0472">Membrane</keyword>
<dbReference type="AlphaFoldDB" id="A0A412Q2N5"/>
<gene>
    <name evidence="10" type="ORF">DWX06_09855</name>
</gene>
<dbReference type="PROSITE" id="PS50929">
    <property type="entry name" value="ABC_TM1F"/>
    <property type="match status" value="1"/>
</dbReference>
<dbReference type="EMBL" id="QRXG01000015">
    <property type="protein sequence ID" value="RGT80625.1"/>
    <property type="molecule type" value="Genomic_DNA"/>
</dbReference>
<dbReference type="GO" id="GO:0015421">
    <property type="term" value="F:ABC-type oligopeptide transporter activity"/>
    <property type="evidence" value="ECO:0007669"/>
    <property type="project" value="TreeGrafter"/>
</dbReference>
<dbReference type="InterPro" id="IPR036640">
    <property type="entry name" value="ABC1_TM_sf"/>
</dbReference>
<evidence type="ECO:0000256" key="1">
    <source>
        <dbReference type="ARBA" id="ARBA00004651"/>
    </source>
</evidence>
<comment type="subcellular location">
    <subcellularLocation>
        <location evidence="1">Cell membrane</location>
        <topology evidence="1">Multi-pass membrane protein</topology>
    </subcellularLocation>
</comment>
<dbReference type="InterPro" id="IPR017871">
    <property type="entry name" value="ABC_transporter-like_CS"/>
</dbReference>
<dbReference type="PANTHER" id="PTHR43394">
    <property type="entry name" value="ATP-DEPENDENT PERMEASE MDL1, MITOCHONDRIAL"/>
    <property type="match status" value="1"/>
</dbReference>
<reference evidence="10 11" key="1">
    <citation type="submission" date="2018-08" db="EMBL/GenBank/DDBJ databases">
        <title>A genome reference for cultivated species of the human gut microbiota.</title>
        <authorList>
            <person name="Zou Y."/>
            <person name="Xue W."/>
            <person name="Luo G."/>
        </authorList>
    </citation>
    <scope>NUCLEOTIDE SEQUENCE [LARGE SCALE GENOMIC DNA]</scope>
    <source>
        <strain evidence="10 11">AF18-16LB</strain>
    </source>
</reference>
<keyword evidence="2 7" id="KW-0812">Transmembrane</keyword>
<feature type="transmembrane region" description="Helical" evidence="7">
    <location>
        <begin position="140"/>
        <end position="164"/>
    </location>
</feature>
<feature type="transmembrane region" description="Helical" evidence="7">
    <location>
        <begin position="170"/>
        <end position="188"/>
    </location>
</feature>
<feature type="transmembrane region" description="Helical" evidence="7">
    <location>
        <begin position="64"/>
        <end position="81"/>
    </location>
</feature>
<feature type="transmembrane region" description="Helical" evidence="7">
    <location>
        <begin position="287"/>
        <end position="313"/>
    </location>
</feature>
<evidence type="ECO:0000313" key="10">
    <source>
        <dbReference type="EMBL" id="RGT80625.1"/>
    </source>
</evidence>
<feature type="domain" description="ABC transmembrane type-1" evidence="9">
    <location>
        <begin position="32"/>
        <end position="308"/>
    </location>
</feature>
<dbReference type="SUPFAM" id="SSF52540">
    <property type="entry name" value="P-loop containing nucleoside triphosphate hydrolases"/>
    <property type="match status" value="1"/>
</dbReference>
<dbReference type="CDD" id="cd03228">
    <property type="entry name" value="ABCC_MRP_Like"/>
    <property type="match status" value="1"/>
</dbReference>
<dbReference type="InterPro" id="IPR027417">
    <property type="entry name" value="P-loop_NTPase"/>
</dbReference>
<dbReference type="RefSeq" id="WP_118004353.1">
    <property type="nucleotide sequence ID" value="NZ_QRXF01000017.1"/>
</dbReference>
<dbReference type="Pfam" id="PF00664">
    <property type="entry name" value="ABC_membrane"/>
    <property type="match status" value="1"/>
</dbReference>
<keyword evidence="3" id="KW-0547">Nucleotide-binding</keyword>
<dbReference type="SMART" id="SM00382">
    <property type="entry name" value="AAA"/>
    <property type="match status" value="1"/>
</dbReference>
<evidence type="ECO:0000259" key="9">
    <source>
        <dbReference type="PROSITE" id="PS50929"/>
    </source>
</evidence>
<evidence type="ECO:0000313" key="11">
    <source>
        <dbReference type="Proteomes" id="UP000284296"/>
    </source>
</evidence>
<dbReference type="InterPro" id="IPR011527">
    <property type="entry name" value="ABC1_TM_dom"/>
</dbReference>
<dbReference type="Pfam" id="PF00005">
    <property type="entry name" value="ABC_tran"/>
    <property type="match status" value="1"/>
</dbReference>
<dbReference type="GO" id="GO:0005524">
    <property type="term" value="F:ATP binding"/>
    <property type="evidence" value="ECO:0007669"/>
    <property type="project" value="UniProtKB-KW"/>
</dbReference>
<evidence type="ECO:0000256" key="2">
    <source>
        <dbReference type="ARBA" id="ARBA00022692"/>
    </source>
</evidence>
<feature type="transmembrane region" description="Helical" evidence="7">
    <location>
        <begin position="259"/>
        <end position="281"/>
    </location>
</feature>
<evidence type="ECO:0000259" key="8">
    <source>
        <dbReference type="PROSITE" id="PS50893"/>
    </source>
</evidence>
<evidence type="ECO:0000256" key="4">
    <source>
        <dbReference type="ARBA" id="ARBA00022840"/>
    </source>
</evidence>